<dbReference type="AlphaFoldDB" id="A0A1G2GTG4"/>
<dbReference type="PANTHER" id="PTHR30390">
    <property type="entry name" value="SEDOHEPTULOSE 7-PHOSPHATE ISOMERASE / DNAA INITIATOR-ASSOCIATING FACTOR FOR REPLICATION INITIATION"/>
    <property type="match status" value="1"/>
</dbReference>
<dbReference type="PROSITE" id="PS51464">
    <property type="entry name" value="SIS"/>
    <property type="match status" value="1"/>
</dbReference>
<sequence length="190" mass="20547">MQNMEVIVAAFGRNSDVLKRSTEVILPDVQKAAEILLGVVQTDKTMFACGNGGSAADAAHLVGEWLCRYKNDRRPLRAIALVSELAAITAIANDYSYEEIFARQLKALGSAGDALVAITTSGKSLNVIAAIEEARRKKLKVIVLTGKNGASLRDRADVVVVIPTDETARIQEMHKIILHAMCEFVDANLI</sequence>
<protein>
    <recommendedName>
        <fullName evidence="1">SIS domain-containing protein</fullName>
    </recommendedName>
</protein>
<accession>A0A1G2GTG4</accession>
<evidence type="ECO:0000313" key="2">
    <source>
        <dbReference type="EMBL" id="OGZ53400.1"/>
    </source>
</evidence>
<name>A0A1G2GTG4_9BACT</name>
<dbReference type="EMBL" id="MHNW01000020">
    <property type="protein sequence ID" value="OGZ53400.1"/>
    <property type="molecule type" value="Genomic_DNA"/>
</dbReference>
<dbReference type="Proteomes" id="UP000179106">
    <property type="component" value="Unassembled WGS sequence"/>
</dbReference>
<dbReference type="Gene3D" id="3.40.50.10490">
    <property type="entry name" value="Glucose-6-phosphate isomerase like protein, domain 1"/>
    <property type="match status" value="1"/>
</dbReference>
<comment type="caution">
    <text evidence="2">The sequence shown here is derived from an EMBL/GenBank/DDBJ whole genome shotgun (WGS) entry which is preliminary data.</text>
</comment>
<feature type="domain" description="SIS" evidence="1">
    <location>
        <begin position="32"/>
        <end position="190"/>
    </location>
</feature>
<dbReference type="InterPro" id="IPR001347">
    <property type="entry name" value="SIS_dom"/>
</dbReference>
<dbReference type="GO" id="GO:0097367">
    <property type="term" value="F:carbohydrate derivative binding"/>
    <property type="evidence" value="ECO:0007669"/>
    <property type="project" value="InterPro"/>
</dbReference>
<dbReference type="GO" id="GO:1901135">
    <property type="term" value="P:carbohydrate derivative metabolic process"/>
    <property type="evidence" value="ECO:0007669"/>
    <property type="project" value="InterPro"/>
</dbReference>
<gene>
    <name evidence="2" type="ORF">A3B25_02150</name>
</gene>
<dbReference type="Pfam" id="PF13580">
    <property type="entry name" value="SIS_2"/>
    <property type="match status" value="1"/>
</dbReference>
<dbReference type="InterPro" id="IPR050099">
    <property type="entry name" value="SIS_GmhA/DiaA_subfam"/>
</dbReference>
<dbReference type="CDD" id="cd05006">
    <property type="entry name" value="SIS_GmhA"/>
    <property type="match status" value="1"/>
</dbReference>
<dbReference type="InterPro" id="IPR035461">
    <property type="entry name" value="GmhA/DiaA"/>
</dbReference>
<organism evidence="2 3">
    <name type="scientific">Candidatus Ryanbacteria bacterium RIFCSPLOWO2_01_FULL_48_26</name>
    <dbReference type="NCBI Taxonomy" id="1802126"/>
    <lineage>
        <taxon>Bacteria</taxon>
        <taxon>Candidatus Ryaniibacteriota</taxon>
    </lineage>
</organism>
<dbReference type="STRING" id="1802126.A3B25_02150"/>
<dbReference type="SUPFAM" id="SSF53697">
    <property type="entry name" value="SIS domain"/>
    <property type="match status" value="1"/>
</dbReference>
<evidence type="ECO:0000313" key="3">
    <source>
        <dbReference type="Proteomes" id="UP000179106"/>
    </source>
</evidence>
<evidence type="ECO:0000259" key="1">
    <source>
        <dbReference type="PROSITE" id="PS51464"/>
    </source>
</evidence>
<reference evidence="2 3" key="1">
    <citation type="journal article" date="2016" name="Nat. Commun.">
        <title>Thousands of microbial genomes shed light on interconnected biogeochemical processes in an aquifer system.</title>
        <authorList>
            <person name="Anantharaman K."/>
            <person name="Brown C.T."/>
            <person name="Hug L.A."/>
            <person name="Sharon I."/>
            <person name="Castelle C.J."/>
            <person name="Probst A.J."/>
            <person name="Thomas B.C."/>
            <person name="Singh A."/>
            <person name="Wilkins M.J."/>
            <person name="Karaoz U."/>
            <person name="Brodie E.L."/>
            <person name="Williams K.H."/>
            <person name="Hubbard S.S."/>
            <person name="Banfield J.F."/>
        </authorList>
    </citation>
    <scope>NUCLEOTIDE SEQUENCE [LARGE SCALE GENOMIC DNA]</scope>
</reference>
<proteinExistence type="predicted"/>
<dbReference type="InterPro" id="IPR046348">
    <property type="entry name" value="SIS_dom_sf"/>
</dbReference>
<dbReference type="PANTHER" id="PTHR30390:SF6">
    <property type="entry name" value="DNAA INITIATOR-ASSOCIATING PROTEIN DIAA"/>
    <property type="match status" value="1"/>
</dbReference>